<proteinExistence type="predicted"/>
<comment type="caution">
    <text evidence="2">The sequence shown here is derived from an EMBL/GenBank/DDBJ whole genome shotgun (WGS) entry which is preliminary data.</text>
</comment>
<dbReference type="Gene3D" id="3.40.50.1010">
    <property type="entry name" value="5'-nuclease"/>
    <property type="match status" value="1"/>
</dbReference>
<accession>A0A1F5JE73</accession>
<organism evidence="2 3">
    <name type="scientific">Candidatus Daviesbacteria bacterium RIFCSPHIGHO2_02_FULL_39_12</name>
    <dbReference type="NCBI Taxonomy" id="1797770"/>
    <lineage>
        <taxon>Bacteria</taxon>
        <taxon>Candidatus Daviesiibacteriota</taxon>
    </lineage>
</organism>
<evidence type="ECO:0000313" key="2">
    <source>
        <dbReference type="EMBL" id="OGE26872.1"/>
    </source>
</evidence>
<dbReference type="Proteomes" id="UP000177042">
    <property type="component" value="Unassembled WGS sequence"/>
</dbReference>
<sequence>MKSVFLDSSVLFSAVNSPTGGSAKLFTFKNIQLAASPVVLAETERNVRKKLPKYHLERFFLLVEKLAIISQIPCQKLIKKTEKIIVKKDAVILAEAKQAKTDSLVTFDIKHFFTEPVANFLKPKKVYTPKLLIELFETKF</sequence>
<dbReference type="InterPro" id="IPR029060">
    <property type="entry name" value="PIN-like_dom_sf"/>
</dbReference>
<reference evidence="2 3" key="1">
    <citation type="journal article" date="2016" name="Nat. Commun.">
        <title>Thousands of microbial genomes shed light on interconnected biogeochemical processes in an aquifer system.</title>
        <authorList>
            <person name="Anantharaman K."/>
            <person name="Brown C.T."/>
            <person name="Hug L.A."/>
            <person name="Sharon I."/>
            <person name="Castelle C.J."/>
            <person name="Probst A.J."/>
            <person name="Thomas B.C."/>
            <person name="Singh A."/>
            <person name="Wilkins M.J."/>
            <person name="Karaoz U."/>
            <person name="Brodie E.L."/>
            <person name="Williams K.H."/>
            <person name="Hubbard S.S."/>
            <person name="Banfield J.F."/>
        </authorList>
    </citation>
    <scope>NUCLEOTIDE SEQUENCE [LARGE SCALE GENOMIC DNA]</scope>
</reference>
<dbReference type="AlphaFoldDB" id="A0A1F5JE73"/>
<protein>
    <recommendedName>
        <fullName evidence="1">PIN domain-containing protein</fullName>
    </recommendedName>
</protein>
<dbReference type="EMBL" id="MFCX01000002">
    <property type="protein sequence ID" value="OGE26872.1"/>
    <property type="molecule type" value="Genomic_DNA"/>
</dbReference>
<evidence type="ECO:0000313" key="3">
    <source>
        <dbReference type="Proteomes" id="UP000177042"/>
    </source>
</evidence>
<feature type="domain" description="PIN" evidence="1">
    <location>
        <begin position="4"/>
        <end position="110"/>
    </location>
</feature>
<dbReference type="CDD" id="cd09854">
    <property type="entry name" value="PIN_VapC-like"/>
    <property type="match status" value="1"/>
</dbReference>
<evidence type="ECO:0000259" key="1">
    <source>
        <dbReference type="Pfam" id="PF01850"/>
    </source>
</evidence>
<dbReference type="SUPFAM" id="SSF88723">
    <property type="entry name" value="PIN domain-like"/>
    <property type="match status" value="1"/>
</dbReference>
<dbReference type="Pfam" id="PF01850">
    <property type="entry name" value="PIN"/>
    <property type="match status" value="1"/>
</dbReference>
<dbReference type="InterPro" id="IPR002716">
    <property type="entry name" value="PIN_dom"/>
</dbReference>
<gene>
    <name evidence="2" type="ORF">A3C26_03145</name>
</gene>
<name>A0A1F5JE73_9BACT</name>